<evidence type="ECO:0000256" key="1">
    <source>
        <dbReference type="SAM" id="MobiDB-lite"/>
    </source>
</evidence>
<comment type="caution">
    <text evidence="2">The sequence shown here is derived from an EMBL/GenBank/DDBJ whole genome shotgun (WGS) entry which is preliminary data.</text>
</comment>
<evidence type="ECO:0000313" key="3">
    <source>
        <dbReference type="Proteomes" id="UP000626109"/>
    </source>
</evidence>
<evidence type="ECO:0000313" key="2">
    <source>
        <dbReference type="EMBL" id="CAE8680260.1"/>
    </source>
</evidence>
<dbReference type="EMBL" id="CAJNNW010025835">
    <property type="protein sequence ID" value="CAE8680260.1"/>
    <property type="molecule type" value="Genomic_DNA"/>
</dbReference>
<accession>A0A813JLW1</accession>
<reference evidence="2" key="1">
    <citation type="submission" date="2021-02" db="EMBL/GenBank/DDBJ databases">
        <authorList>
            <person name="Dougan E. K."/>
            <person name="Rhodes N."/>
            <person name="Thang M."/>
            <person name="Chan C."/>
        </authorList>
    </citation>
    <scope>NUCLEOTIDE SEQUENCE</scope>
</reference>
<name>A0A813JLW1_POLGL</name>
<proteinExistence type="predicted"/>
<dbReference type="Proteomes" id="UP000626109">
    <property type="component" value="Unassembled WGS sequence"/>
</dbReference>
<feature type="region of interest" description="Disordered" evidence="1">
    <location>
        <begin position="126"/>
        <end position="160"/>
    </location>
</feature>
<sequence>AVPEPVPNAEADAAAAAAEGSRLQEGFGLWNGLQVPIAKIKLLGGTEKDSDDTVIRRRNANLSQDPKLLYLQQSLLSGAATEEVVRSPARASGTQASGSRPASPVLAHSLHRTLAVPHLSLDGFSASGGTSDSRRGLSASNSTSSLRLAGASSVDQSQSLTRSMSRLMQDMELAQENPRLRCQQLDRMHDFFERHHSHLQQESPSCRKRAVSPAFLTFSKDDRVMTGSLRVEPDEKRYAPLPWAVVKQQPAWLHRSSSRLSAEQPLALDTAAVPATPSGLEAMPPTPAGDAVRPELS</sequence>
<gene>
    <name evidence="2" type="ORF">PGLA2088_LOCUS21814</name>
</gene>
<organism evidence="2 3">
    <name type="scientific">Polarella glacialis</name>
    <name type="common">Dinoflagellate</name>
    <dbReference type="NCBI Taxonomy" id="89957"/>
    <lineage>
        <taxon>Eukaryota</taxon>
        <taxon>Sar</taxon>
        <taxon>Alveolata</taxon>
        <taxon>Dinophyceae</taxon>
        <taxon>Suessiales</taxon>
        <taxon>Suessiaceae</taxon>
        <taxon>Polarella</taxon>
    </lineage>
</organism>
<feature type="non-terminal residue" evidence="2">
    <location>
        <position position="297"/>
    </location>
</feature>
<protein>
    <submittedName>
        <fullName evidence="2">Uncharacterized protein</fullName>
    </submittedName>
</protein>
<feature type="region of interest" description="Disordered" evidence="1">
    <location>
        <begin position="257"/>
        <end position="297"/>
    </location>
</feature>
<dbReference type="AlphaFoldDB" id="A0A813JLW1"/>